<gene>
    <name evidence="2" type="ORF">E4U60_005739</name>
</gene>
<protein>
    <submittedName>
        <fullName evidence="2">Uncharacterized protein</fullName>
    </submittedName>
</protein>
<dbReference type="EMBL" id="SRPO01000516">
    <property type="protein sequence ID" value="KAG5931841.1"/>
    <property type="molecule type" value="Genomic_DNA"/>
</dbReference>
<evidence type="ECO:0000313" key="2">
    <source>
        <dbReference type="EMBL" id="KAG5931841.1"/>
    </source>
</evidence>
<evidence type="ECO:0000313" key="3">
    <source>
        <dbReference type="Proteomes" id="UP000706124"/>
    </source>
</evidence>
<evidence type="ECO:0000256" key="1">
    <source>
        <dbReference type="SAM" id="MobiDB-lite"/>
    </source>
</evidence>
<feature type="non-terminal residue" evidence="2">
    <location>
        <position position="1"/>
    </location>
</feature>
<name>A0A9P7M7M6_9HYPO</name>
<proteinExistence type="predicted"/>
<sequence>ATVPPLSHNLISPQRPLSPTGNTIVVLSQKHCIKHLSRHRTTAPLGTGDSTGTGRFHWNWTIPLELDDSTGTGRFHWNWTDITLPAQLLFRSNARSPNPGAQRRADGGSAS</sequence>
<feature type="region of interest" description="Disordered" evidence="1">
    <location>
        <begin position="91"/>
        <end position="111"/>
    </location>
</feature>
<dbReference type="Proteomes" id="UP000706124">
    <property type="component" value="Unassembled WGS sequence"/>
</dbReference>
<accession>A0A9P7M7M6</accession>
<organism evidence="2 3">
    <name type="scientific">Claviceps pazoutovae</name>
    <dbReference type="NCBI Taxonomy" id="1649127"/>
    <lineage>
        <taxon>Eukaryota</taxon>
        <taxon>Fungi</taxon>
        <taxon>Dikarya</taxon>
        <taxon>Ascomycota</taxon>
        <taxon>Pezizomycotina</taxon>
        <taxon>Sordariomycetes</taxon>
        <taxon>Hypocreomycetidae</taxon>
        <taxon>Hypocreales</taxon>
        <taxon>Clavicipitaceae</taxon>
        <taxon>Claviceps</taxon>
    </lineage>
</organism>
<comment type="caution">
    <text evidence="2">The sequence shown here is derived from an EMBL/GenBank/DDBJ whole genome shotgun (WGS) entry which is preliminary data.</text>
</comment>
<dbReference type="AlphaFoldDB" id="A0A9P7M7M6"/>
<reference evidence="2 3" key="1">
    <citation type="journal article" date="2020" name="bioRxiv">
        <title>Whole genome comparisons of ergot fungi reveals the divergence and evolution of species within the genus Claviceps are the result of varying mechanisms driving genome evolution and host range expansion.</title>
        <authorList>
            <person name="Wyka S.A."/>
            <person name="Mondo S.J."/>
            <person name="Liu M."/>
            <person name="Dettman J."/>
            <person name="Nalam V."/>
            <person name="Broders K.D."/>
        </authorList>
    </citation>
    <scope>NUCLEOTIDE SEQUENCE [LARGE SCALE GENOMIC DNA]</scope>
    <source>
        <strain evidence="2 3">CCC 1485</strain>
    </source>
</reference>
<dbReference type="OrthoDB" id="10592606at2759"/>
<keyword evidence="3" id="KW-1185">Reference proteome</keyword>